<protein>
    <submittedName>
        <fullName evidence="2">Uncharacterized protein</fullName>
    </submittedName>
</protein>
<sequence length="87" mass="9919">MIEDILFTLLIPALIVSVILIIHKRRKANLTGFKTALTPICFFLVGVTNLSAYWFDFMGFLSWGLSVALFILGAYFTKYMPEHNEQS</sequence>
<evidence type="ECO:0000256" key="1">
    <source>
        <dbReference type="SAM" id="Phobius"/>
    </source>
</evidence>
<dbReference type="AlphaFoldDB" id="A0A3A1QY61"/>
<name>A0A3A1QY61_9BACI</name>
<keyword evidence="3" id="KW-1185">Reference proteome</keyword>
<comment type="caution">
    <text evidence="2">The sequence shown here is derived from an EMBL/GenBank/DDBJ whole genome shotgun (WGS) entry which is preliminary data.</text>
</comment>
<evidence type="ECO:0000313" key="3">
    <source>
        <dbReference type="Proteomes" id="UP000265801"/>
    </source>
</evidence>
<keyword evidence="1" id="KW-0472">Membrane</keyword>
<evidence type="ECO:0000313" key="2">
    <source>
        <dbReference type="EMBL" id="RIW30371.1"/>
    </source>
</evidence>
<organism evidence="2 3">
    <name type="scientific">Bacillus salacetis</name>
    <dbReference type="NCBI Taxonomy" id="2315464"/>
    <lineage>
        <taxon>Bacteria</taxon>
        <taxon>Bacillati</taxon>
        <taxon>Bacillota</taxon>
        <taxon>Bacilli</taxon>
        <taxon>Bacillales</taxon>
        <taxon>Bacillaceae</taxon>
        <taxon>Bacillus</taxon>
    </lineage>
</organism>
<keyword evidence="1" id="KW-0812">Transmembrane</keyword>
<dbReference type="RefSeq" id="WP_119548455.1">
    <property type="nucleotide sequence ID" value="NZ_QXIR01000026.1"/>
</dbReference>
<feature type="transmembrane region" description="Helical" evidence="1">
    <location>
        <begin position="6"/>
        <end position="23"/>
    </location>
</feature>
<accession>A0A3A1QY61</accession>
<reference evidence="2 3" key="1">
    <citation type="submission" date="2018-09" db="EMBL/GenBank/DDBJ databases">
        <title>Bacillus saliacetes sp. nov., isolated from Thai shrimp paste (Ka-pi).</title>
        <authorList>
            <person name="Daroonpunt R."/>
            <person name="Tanasupawat S."/>
            <person name="Yiamsombut S."/>
        </authorList>
    </citation>
    <scope>NUCLEOTIDE SEQUENCE [LARGE SCALE GENOMIC DNA]</scope>
    <source>
        <strain evidence="2 3">SKP7-4</strain>
    </source>
</reference>
<feature type="transmembrane region" description="Helical" evidence="1">
    <location>
        <begin position="60"/>
        <end position="77"/>
    </location>
</feature>
<dbReference type="Proteomes" id="UP000265801">
    <property type="component" value="Unassembled WGS sequence"/>
</dbReference>
<keyword evidence="1" id="KW-1133">Transmembrane helix</keyword>
<feature type="transmembrane region" description="Helical" evidence="1">
    <location>
        <begin position="35"/>
        <end position="54"/>
    </location>
</feature>
<dbReference type="OrthoDB" id="2427984at2"/>
<proteinExistence type="predicted"/>
<dbReference type="EMBL" id="QXIR01000026">
    <property type="protein sequence ID" value="RIW30371.1"/>
    <property type="molecule type" value="Genomic_DNA"/>
</dbReference>
<gene>
    <name evidence="2" type="ORF">D3H55_16670</name>
</gene>